<keyword evidence="4 5" id="KW-0472">Membrane</keyword>
<dbReference type="Pfam" id="PF04973">
    <property type="entry name" value="NMN_transporter"/>
    <property type="match status" value="1"/>
</dbReference>
<evidence type="ECO:0000256" key="3">
    <source>
        <dbReference type="ARBA" id="ARBA00022989"/>
    </source>
</evidence>
<feature type="transmembrane region" description="Helical" evidence="5">
    <location>
        <begin position="62"/>
        <end position="83"/>
    </location>
</feature>
<sequence>MFDLHPNQLTDGHNERQLALQSLFRTLEDHSKGTVIDSGIFVFGLLAQWMQARKKIENWPFWIVLDLIAAGVYALRVCTLLPFSM</sequence>
<evidence type="ECO:0000256" key="1">
    <source>
        <dbReference type="ARBA" id="ARBA00004141"/>
    </source>
</evidence>
<gene>
    <name evidence="6" type="ORF">C1H71_19440</name>
</gene>
<accession>A0A7G3GDD2</accession>
<proteinExistence type="predicted"/>
<dbReference type="RefSeq" id="WP_130107993.1">
    <property type="nucleotide sequence ID" value="NZ_CP025781.1"/>
</dbReference>
<evidence type="ECO:0000313" key="6">
    <source>
        <dbReference type="EMBL" id="QBC45487.1"/>
    </source>
</evidence>
<dbReference type="KEGG" id="ifl:C1H71_19440"/>
<dbReference type="InterPro" id="IPR006419">
    <property type="entry name" value="NMN_transpt_PnuC"/>
</dbReference>
<comment type="subcellular location">
    <subcellularLocation>
        <location evidence="1">Membrane</location>
        <topology evidence="1">Multi-pass membrane protein</topology>
    </subcellularLocation>
</comment>
<reference evidence="6 7" key="1">
    <citation type="submission" date="2018-01" db="EMBL/GenBank/DDBJ databases">
        <title>Genome sequence of Iodobacter sp. strain PCH194 isolated from Indian Trans-Himalaya.</title>
        <authorList>
            <person name="Kumar V."/>
            <person name="Thakur V."/>
            <person name="Kumar S."/>
            <person name="Singh D."/>
        </authorList>
    </citation>
    <scope>NUCLEOTIDE SEQUENCE [LARGE SCALE GENOMIC DNA]</scope>
    <source>
        <strain evidence="6 7">PCH194</strain>
    </source>
</reference>
<dbReference type="EMBL" id="CP025781">
    <property type="protein sequence ID" value="QBC45487.1"/>
    <property type="molecule type" value="Genomic_DNA"/>
</dbReference>
<protein>
    <submittedName>
        <fullName evidence="6">Uncharacterized protein</fullName>
    </submittedName>
</protein>
<evidence type="ECO:0000256" key="2">
    <source>
        <dbReference type="ARBA" id="ARBA00022692"/>
    </source>
</evidence>
<keyword evidence="7" id="KW-1185">Reference proteome</keyword>
<dbReference type="Proteomes" id="UP000515917">
    <property type="component" value="Chromosome"/>
</dbReference>
<keyword evidence="3 5" id="KW-1133">Transmembrane helix</keyword>
<evidence type="ECO:0000256" key="4">
    <source>
        <dbReference type="ARBA" id="ARBA00023136"/>
    </source>
</evidence>
<evidence type="ECO:0000313" key="7">
    <source>
        <dbReference type="Proteomes" id="UP000515917"/>
    </source>
</evidence>
<dbReference type="GO" id="GO:0016020">
    <property type="term" value="C:membrane"/>
    <property type="evidence" value="ECO:0007669"/>
    <property type="project" value="UniProtKB-SubCell"/>
</dbReference>
<dbReference type="GO" id="GO:0034257">
    <property type="term" value="F:nicotinamide riboside transmembrane transporter activity"/>
    <property type="evidence" value="ECO:0007669"/>
    <property type="project" value="InterPro"/>
</dbReference>
<name>A0A7G3GDD2_9NEIS</name>
<keyword evidence="2 5" id="KW-0812">Transmembrane</keyword>
<evidence type="ECO:0000256" key="5">
    <source>
        <dbReference type="SAM" id="Phobius"/>
    </source>
</evidence>
<dbReference type="AlphaFoldDB" id="A0A7G3GDD2"/>
<organism evidence="6 7">
    <name type="scientific">Iodobacter fluviatilis</name>
    <dbReference type="NCBI Taxonomy" id="537"/>
    <lineage>
        <taxon>Bacteria</taxon>
        <taxon>Pseudomonadati</taxon>
        <taxon>Pseudomonadota</taxon>
        <taxon>Betaproteobacteria</taxon>
        <taxon>Neisseriales</taxon>
        <taxon>Chitinibacteraceae</taxon>
        <taxon>Iodobacter</taxon>
    </lineage>
</organism>